<feature type="compositionally biased region" description="Basic and acidic residues" evidence="1">
    <location>
        <begin position="54"/>
        <end position="73"/>
    </location>
</feature>
<feature type="compositionally biased region" description="Acidic residues" evidence="1">
    <location>
        <begin position="1"/>
        <end position="10"/>
    </location>
</feature>
<evidence type="ECO:0000313" key="2">
    <source>
        <dbReference type="EMBL" id="EZA56024.1"/>
    </source>
</evidence>
<name>A0A026WLP8_OOCBI</name>
<evidence type="ECO:0000313" key="3">
    <source>
        <dbReference type="Proteomes" id="UP000053097"/>
    </source>
</evidence>
<protein>
    <submittedName>
        <fullName evidence="2">Uncharacterized protein</fullName>
    </submittedName>
</protein>
<dbReference type="Proteomes" id="UP000053097">
    <property type="component" value="Unassembled WGS sequence"/>
</dbReference>
<keyword evidence="3" id="KW-1185">Reference proteome</keyword>
<gene>
    <name evidence="2" type="ORF">X777_03709</name>
</gene>
<accession>A0A026WLP8</accession>
<reference evidence="2 3" key="1">
    <citation type="journal article" date="2014" name="Curr. Biol.">
        <title>The genome of the clonal raider ant Cerapachys biroi.</title>
        <authorList>
            <person name="Oxley P.R."/>
            <person name="Ji L."/>
            <person name="Fetter-Pruneda I."/>
            <person name="McKenzie S.K."/>
            <person name="Li C."/>
            <person name="Hu H."/>
            <person name="Zhang G."/>
            <person name="Kronauer D.J."/>
        </authorList>
    </citation>
    <scope>NUCLEOTIDE SEQUENCE [LARGE SCALE GENOMIC DNA]</scope>
</reference>
<feature type="region of interest" description="Disordered" evidence="1">
    <location>
        <begin position="1"/>
        <end position="31"/>
    </location>
</feature>
<proteinExistence type="predicted"/>
<feature type="compositionally biased region" description="Basic and acidic residues" evidence="1">
    <location>
        <begin position="11"/>
        <end position="31"/>
    </location>
</feature>
<evidence type="ECO:0000256" key="1">
    <source>
        <dbReference type="SAM" id="MobiDB-lite"/>
    </source>
</evidence>
<feature type="region of interest" description="Disordered" evidence="1">
    <location>
        <begin position="46"/>
        <end position="73"/>
    </location>
</feature>
<sequence>MFNEEDEETIEEKRRKETKEAREESKGTRTFDLSKRGTRVYRKILSGEDGSVNDARDEEGVAEEGKRSIPRDRESAFGRGGWARAHIRITFPCMKDGGRRMRIGMVEPGRAEGRQWRAGRNVQFFTMRQVSPDTIAEKKSRGGRSGGTEREWDRALGVFCAWPSKFCASATRAKGVAKQMVAVSVLKMRF</sequence>
<organism evidence="2 3">
    <name type="scientific">Ooceraea biroi</name>
    <name type="common">Clonal raider ant</name>
    <name type="synonym">Cerapachys biroi</name>
    <dbReference type="NCBI Taxonomy" id="2015173"/>
    <lineage>
        <taxon>Eukaryota</taxon>
        <taxon>Metazoa</taxon>
        <taxon>Ecdysozoa</taxon>
        <taxon>Arthropoda</taxon>
        <taxon>Hexapoda</taxon>
        <taxon>Insecta</taxon>
        <taxon>Pterygota</taxon>
        <taxon>Neoptera</taxon>
        <taxon>Endopterygota</taxon>
        <taxon>Hymenoptera</taxon>
        <taxon>Apocrita</taxon>
        <taxon>Aculeata</taxon>
        <taxon>Formicoidea</taxon>
        <taxon>Formicidae</taxon>
        <taxon>Dorylinae</taxon>
        <taxon>Ooceraea</taxon>
    </lineage>
</organism>
<dbReference type="AlphaFoldDB" id="A0A026WLP8"/>
<dbReference type="EMBL" id="KK107182">
    <property type="protein sequence ID" value="EZA56024.1"/>
    <property type="molecule type" value="Genomic_DNA"/>
</dbReference>